<dbReference type="AlphaFoldDB" id="A0A1G8W6G9"/>
<dbReference type="Pfam" id="PF17989">
    <property type="entry name" value="ALP_N"/>
    <property type="match status" value="1"/>
</dbReference>
<accession>A0A1G8W6G9</accession>
<proteinExistence type="predicted"/>
<dbReference type="OrthoDB" id="5412507at2"/>
<dbReference type="InterPro" id="IPR043129">
    <property type="entry name" value="ATPase_NBD"/>
</dbReference>
<name>A0A1G8W6G9_9BACI</name>
<dbReference type="InterPro" id="IPR049067">
    <property type="entry name" value="MreB-like_C"/>
</dbReference>
<organism evidence="3 4">
    <name type="scientific">Salimicrobium halophilum</name>
    <dbReference type="NCBI Taxonomy" id="86666"/>
    <lineage>
        <taxon>Bacteria</taxon>
        <taxon>Bacillati</taxon>
        <taxon>Bacillota</taxon>
        <taxon>Bacilli</taxon>
        <taxon>Bacillales</taxon>
        <taxon>Bacillaceae</taxon>
        <taxon>Salimicrobium</taxon>
    </lineage>
</organism>
<evidence type="ECO:0000259" key="1">
    <source>
        <dbReference type="Pfam" id="PF17989"/>
    </source>
</evidence>
<feature type="domain" description="Actin homologue MreB-like C-terminal" evidence="2">
    <location>
        <begin position="205"/>
        <end position="330"/>
    </location>
</feature>
<dbReference type="Pfam" id="PF21522">
    <property type="entry name" value="MreB-like_C"/>
    <property type="match status" value="1"/>
</dbReference>
<evidence type="ECO:0000259" key="2">
    <source>
        <dbReference type="Pfam" id="PF21522"/>
    </source>
</evidence>
<dbReference type="CDD" id="cd24023">
    <property type="entry name" value="ASKHA_NBD_ParM_Alp7A-like"/>
    <property type="match status" value="1"/>
</dbReference>
<dbReference type="Proteomes" id="UP000199225">
    <property type="component" value="Unassembled WGS sequence"/>
</dbReference>
<dbReference type="STRING" id="86666.SAMN04490247_3026"/>
<gene>
    <name evidence="3" type="ORF">SAMN04490247_3026</name>
</gene>
<dbReference type="RefSeq" id="WP_093194687.1">
    <property type="nucleotide sequence ID" value="NZ_FNEV01000013.1"/>
</dbReference>
<evidence type="ECO:0000313" key="4">
    <source>
        <dbReference type="Proteomes" id="UP000199225"/>
    </source>
</evidence>
<keyword evidence="4" id="KW-1185">Reference proteome</keyword>
<dbReference type="Gene3D" id="3.30.420.40">
    <property type="match status" value="2"/>
</dbReference>
<dbReference type="EMBL" id="FNEV01000013">
    <property type="protein sequence ID" value="SDJ73335.1"/>
    <property type="molecule type" value="Genomic_DNA"/>
</dbReference>
<reference evidence="4" key="1">
    <citation type="submission" date="2016-10" db="EMBL/GenBank/DDBJ databases">
        <authorList>
            <person name="Varghese N."/>
            <person name="Submissions S."/>
        </authorList>
    </citation>
    <scope>NUCLEOTIDE SEQUENCE [LARGE SCALE GENOMIC DNA]</scope>
    <source>
        <strain evidence="4">DSM 4771</strain>
    </source>
</reference>
<dbReference type="InterPro" id="IPR040607">
    <property type="entry name" value="ALP_N"/>
</dbReference>
<dbReference type="SUPFAM" id="SSF53067">
    <property type="entry name" value="Actin-like ATPase domain"/>
    <property type="match status" value="2"/>
</dbReference>
<protein>
    <submittedName>
        <fullName evidence="3">Plasmid segregation protein ParM</fullName>
    </submittedName>
</protein>
<evidence type="ECO:0000313" key="3">
    <source>
        <dbReference type="EMBL" id="SDJ73335.1"/>
    </source>
</evidence>
<feature type="domain" description="Actin-like protein N-terminal" evidence="1">
    <location>
        <begin position="5"/>
        <end position="178"/>
    </location>
</feature>
<sequence>MRIAAIDVGNDALKGYFGGLDEHMYIPNVIAEEEEERQTYDYEKSILNGLHIEIASSSLDRGKGIYTVGSLAATKQFNDELTSNSEKANSDQTLVLLLTSLAVDATKHFKEENGVVEATYFLSTGLPLDETKKKRRKQFQEKLLHSQHEITFLQTPQVQGKKVRIKFEEVLVNIEGFGAFIDLTTHENGATKNEEMLERTVLINDIGGISTDSAVINPNGDIDNNASIGIDEGISTYLDEIAGKVYDEYKYEFRSRPLVANVLTGKNHERKNHIKVDGKPVSIQSIVDPVLTRAAKTQYKHIQKIWRTAPSLDDAYLIGGGSLLLKPYLERINEQENEFPLHFVGETDEQEAVWTIARAYYKLLHIYANQKNITLDAAAGE</sequence>